<reference evidence="2 3" key="1">
    <citation type="submission" date="2016-10" db="EMBL/GenBank/DDBJ databases">
        <authorList>
            <person name="de Groot N.N."/>
        </authorList>
    </citation>
    <scope>NUCLEOTIDE SEQUENCE [LARGE SCALE GENOMIC DNA]</scope>
    <source>
        <strain>GEY</strain>
        <strain evidence="3">DSM 9560</strain>
    </source>
</reference>
<proteinExistence type="predicted"/>
<evidence type="ECO:0000313" key="3">
    <source>
        <dbReference type="Proteomes" id="UP000199513"/>
    </source>
</evidence>
<dbReference type="PANTHER" id="PTHR40394:SF2">
    <property type="entry name" value="QUINOL:CYTOCHROME C OXIDOREDUCTASE MEMBRANE PROTEIN"/>
    <property type="match status" value="1"/>
</dbReference>
<evidence type="ECO:0000256" key="1">
    <source>
        <dbReference type="SAM" id="Phobius"/>
    </source>
</evidence>
<dbReference type="Proteomes" id="UP000199513">
    <property type="component" value="Unassembled WGS sequence"/>
</dbReference>
<name>A0A1I2HJ65_9BACT</name>
<keyword evidence="3" id="KW-1185">Reference proteome</keyword>
<dbReference type="EMBL" id="FONY01000024">
    <property type="protein sequence ID" value="SFF30345.1"/>
    <property type="molecule type" value="Genomic_DNA"/>
</dbReference>
<feature type="transmembrane region" description="Helical" evidence="1">
    <location>
        <begin position="100"/>
        <end position="120"/>
    </location>
</feature>
<dbReference type="PANTHER" id="PTHR40394">
    <property type="entry name" value="LIPOPROTEIN-RELATED"/>
    <property type="match status" value="1"/>
</dbReference>
<feature type="transmembrane region" description="Helical" evidence="1">
    <location>
        <begin position="58"/>
        <end position="80"/>
    </location>
</feature>
<dbReference type="InterPro" id="IPR021776">
    <property type="entry name" value="ActD"/>
</dbReference>
<dbReference type="RefSeq" id="WP_091546655.1">
    <property type="nucleotide sequence ID" value="NZ_FONY01000024.1"/>
</dbReference>
<keyword evidence="1" id="KW-1133">Transmembrane helix</keyword>
<gene>
    <name evidence="2" type="ORF">SAMN04488541_102472</name>
</gene>
<accession>A0A1I2HJ65</accession>
<evidence type="ECO:0008006" key="4">
    <source>
        <dbReference type="Google" id="ProtNLM"/>
    </source>
</evidence>
<evidence type="ECO:0000313" key="2">
    <source>
        <dbReference type="EMBL" id="SFF30345.1"/>
    </source>
</evidence>
<dbReference type="AlphaFoldDB" id="A0A1I2HJ65"/>
<dbReference type="Pfam" id="PF11821">
    <property type="entry name" value="ActD"/>
    <property type="match status" value="1"/>
</dbReference>
<organism evidence="2 3">
    <name type="scientific">Thermoflexibacter ruber</name>
    <dbReference type="NCBI Taxonomy" id="1003"/>
    <lineage>
        <taxon>Bacteria</taxon>
        <taxon>Pseudomonadati</taxon>
        <taxon>Bacteroidota</taxon>
        <taxon>Cytophagia</taxon>
        <taxon>Cytophagales</taxon>
        <taxon>Thermoflexibacteraceae</taxon>
        <taxon>Thermoflexibacter</taxon>
    </lineage>
</organism>
<dbReference type="OrthoDB" id="9792475at2"/>
<keyword evidence="1" id="KW-0472">Membrane</keyword>
<sequence length="205" mass="23438">MEKNKHFLVGIFGDQDDLLHGVEDIRKKGVKIYEVFTPFPVHGLEHALGYQRSWTPKAAFMFGFLGTCLAIIMQVGMMVIDWPMVIGGKPYLAIPDFVPVTFELTVLLASYGMTLTFLFVKGYLPHKVPRIFDIRATDDKHVMAIDLANNSLSEEQIRSILKDVHAEEVYRRDFTDEENQSSFIKYVVDLFTNGVTRSSRIAHHR</sequence>
<dbReference type="STRING" id="1003.SAMN04488541_102472"/>
<keyword evidence="1" id="KW-0812">Transmembrane</keyword>
<protein>
    <recommendedName>
        <fullName evidence="4">Quinol:cytochrome c oxidoreductase membrane protein</fullName>
    </recommendedName>
</protein>